<evidence type="ECO:0000313" key="5">
    <source>
        <dbReference type="Proteomes" id="UP000249447"/>
    </source>
</evidence>
<dbReference type="InterPro" id="IPR036890">
    <property type="entry name" value="HATPase_C_sf"/>
</dbReference>
<proteinExistence type="predicted"/>
<keyword evidence="4" id="KW-0808">Transferase</keyword>
<feature type="domain" description="Histidine kinase" evidence="3">
    <location>
        <begin position="318"/>
        <end position="415"/>
    </location>
</feature>
<dbReference type="InterPro" id="IPR003594">
    <property type="entry name" value="HATPase_dom"/>
</dbReference>
<feature type="transmembrane region" description="Helical" evidence="2">
    <location>
        <begin position="12"/>
        <end position="29"/>
    </location>
</feature>
<evidence type="ECO:0000313" key="4">
    <source>
        <dbReference type="EMBL" id="AWV05758.1"/>
    </source>
</evidence>
<dbReference type="InterPro" id="IPR010559">
    <property type="entry name" value="Sig_transdc_His_kin_internal"/>
</dbReference>
<evidence type="ECO:0000259" key="3">
    <source>
        <dbReference type="PROSITE" id="PS50109"/>
    </source>
</evidence>
<dbReference type="SMART" id="SM00387">
    <property type="entry name" value="HATPase_c"/>
    <property type="match status" value="1"/>
</dbReference>
<dbReference type="InterPro" id="IPR050640">
    <property type="entry name" value="Bact_2-comp_sensor_kinase"/>
</dbReference>
<gene>
    <name evidence="4" type="ORF">C9I47_0032</name>
</gene>
<reference evidence="4 5" key="1">
    <citation type="submission" date="2018-05" db="EMBL/GenBank/DDBJ databases">
        <title>The complete genome of Lysobacter maris HZ9B, a marine bacterium antagonistic against terrestrial plant pathogens.</title>
        <authorList>
            <person name="Zhang X.-Q."/>
        </authorList>
    </citation>
    <scope>NUCLEOTIDE SEQUENCE [LARGE SCALE GENOMIC DNA]</scope>
    <source>
        <strain evidence="4 5">HZ9B</strain>
    </source>
</reference>
<feature type="compositionally biased region" description="Basic and acidic residues" evidence="1">
    <location>
        <begin position="433"/>
        <end position="445"/>
    </location>
</feature>
<dbReference type="AlphaFoldDB" id="A0A2U9T5K0"/>
<feature type="region of interest" description="Disordered" evidence="1">
    <location>
        <begin position="418"/>
        <end position="445"/>
    </location>
</feature>
<dbReference type="Gene3D" id="3.30.565.10">
    <property type="entry name" value="Histidine kinase-like ATPase, C-terminal domain"/>
    <property type="match status" value="1"/>
</dbReference>
<dbReference type="Pfam" id="PF06580">
    <property type="entry name" value="His_kinase"/>
    <property type="match status" value="1"/>
</dbReference>
<keyword evidence="4" id="KW-0418">Kinase</keyword>
<dbReference type="PANTHER" id="PTHR34220:SF9">
    <property type="entry name" value="SIGNAL TRANSDUCTION HISTIDINE KINASE INTERNAL REGION DOMAIN-CONTAINING PROTEIN"/>
    <property type="match status" value="1"/>
</dbReference>
<keyword evidence="2" id="KW-1133">Transmembrane helix</keyword>
<dbReference type="Proteomes" id="UP000249447">
    <property type="component" value="Chromosome"/>
</dbReference>
<dbReference type="RefSeq" id="WP_111264935.1">
    <property type="nucleotide sequence ID" value="NZ_CP029843.1"/>
</dbReference>
<feature type="transmembrane region" description="Helical" evidence="2">
    <location>
        <begin position="35"/>
        <end position="53"/>
    </location>
</feature>
<dbReference type="SUPFAM" id="SSF55874">
    <property type="entry name" value="ATPase domain of HSP90 chaperone/DNA topoisomerase II/histidine kinase"/>
    <property type="match status" value="1"/>
</dbReference>
<dbReference type="PROSITE" id="PS50109">
    <property type="entry name" value="HIS_KIN"/>
    <property type="match status" value="1"/>
</dbReference>
<dbReference type="KEGG" id="lmb:C9I47_0032"/>
<keyword evidence="2" id="KW-0472">Membrane</keyword>
<sequence>MTLQIVFIARRLLAWGLLLLLAAMVWDSLPLPNVMPFFFLFVVAAAFVVTLGFSHLRRVRMIAGHLDASTVSNRQRRQVEIPLDAEEAFAVVDAAIRDLPNVEGVESARDSLQLRARAGGAAPQDGDWTVRLGRFFNDLFRTRRNRILATIAPGDAISSATVICEPESDAWNDWFRVDDGTNLENVEAITRAITRRVSERRRSEQAAARQTATEKELTVAKLSLLHAQVEPHFLYNTLASAQVLTRHDPQRADLMLGHLIEYLRRSLPRTDEAVSTLGAELERSQAYLEILKLRMGPRLQVQLDVPDDLRATPLPPMMLQTLVENAIKHGLEPKPGGGTVWLLARASERKLAVTVADDGIGFGGEDGGRKTAGTGIGLKNVRERLRLVYGDSALLSVVANFPQGVAATITVPLALPPGTAVPPPTPRAAPVQDNRDTRDEVAGHE</sequence>
<dbReference type="InterPro" id="IPR005467">
    <property type="entry name" value="His_kinase_dom"/>
</dbReference>
<dbReference type="Pfam" id="PF02518">
    <property type="entry name" value="HATPase_c"/>
    <property type="match status" value="1"/>
</dbReference>
<dbReference type="OrthoDB" id="2514702at2"/>
<dbReference type="PANTHER" id="PTHR34220">
    <property type="entry name" value="SENSOR HISTIDINE KINASE YPDA"/>
    <property type="match status" value="1"/>
</dbReference>
<name>A0A2U9T5K0_9GAMM</name>
<dbReference type="GO" id="GO:0016020">
    <property type="term" value="C:membrane"/>
    <property type="evidence" value="ECO:0007669"/>
    <property type="project" value="InterPro"/>
</dbReference>
<protein>
    <submittedName>
        <fullName evidence="4">Histidine kinase</fullName>
    </submittedName>
</protein>
<accession>A0A2U9T5K0</accession>
<evidence type="ECO:0000256" key="2">
    <source>
        <dbReference type="SAM" id="Phobius"/>
    </source>
</evidence>
<dbReference type="GO" id="GO:0000155">
    <property type="term" value="F:phosphorelay sensor kinase activity"/>
    <property type="evidence" value="ECO:0007669"/>
    <property type="project" value="InterPro"/>
</dbReference>
<keyword evidence="2" id="KW-0812">Transmembrane</keyword>
<keyword evidence="5" id="KW-1185">Reference proteome</keyword>
<organism evidence="4 5">
    <name type="scientific">Marilutibacter maris</name>
    <dbReference type="NCBI Taxonomy" id="1605891"/>
    <lineage>
        <taxon>Bacteria</taxon>
        <taxon>Pseudomonadati</taxon>
        <taxon>Pseudomonadota</taxon>
        <taxon>Gammaproteobacteria</taxon>
        <taxon>Lysobacterales</taxon>
        <taxon>Lysobacteraceae</taxon>
        <taxon>Marilutibacter</taxon>
    </lineage>
</organism>
<evidence type="ECO:0000256" key="1">
    <source>
        <dbReference type="SAM" id="MobiDB-lite"/>
    </source>
</evidence>
<dbReference type="EMBL" id="CP029843">
    <property type="protein sequence ID" value="AWV05758.1"/>
    <property type="molecule type" value="Genomic_DNA"/>
</dbReference>